<dbReference type="Pfam" id="PF14415">
    <property type="entry name" value="DUF4424"/>
    <property type="match status" value="1"/>
</dbReference>
<dbReference type="AlphaFoldDB" id="A0A4Q9VM08"/>
<reference evidence="3 4" key="1">
    <citation type="submission" date="2019-02" db="EMBL/GenBank/DDBJ databases">
        <title>Siculibacillus lacustris gen. nov., sp. nov., a new rosette-forming bacterium isolated from a freshwater crater lake (Lake St. Ana, Romania).</title>
        <authorList>
            <person name="Felfoldi T."/>
            <person name="Marton Z."/>
            <person name="Szabo A."/>
            <person name="Mentes A."/>
            <person name="Boka K."/>
            <person name="Marialigeti K."/>
            <person name="Mathe I."/>
            <person name="Koncz M."/>
            <person name="Schumann P."/>
            <person name="Toth E."/>
        </authorList>
    </citation>
    <scope>NUCLEOTIDE SEQUENCE [LARGE SCALE GENOMIC DNA]</scope>
    <source>
        <strain evidence="3 4">SA-279</strain>
    </source>
</reference>
<dbReference type="EMBL" id="SJFN01000019">
    <property type="protein sequence ID" value="TBW36598.1"/>
    <property type="molecule type" value="Genomic_DNA"/>
</dbReference>
<gene>
    <name evidence="3" type="ORF">EYW49_13445</name>
</gene>
<proteinExistence type="predicted"/>
<comment type="caution">
    <text evidence="3">The sequence shown here is derived from an EMBL/GenBank/DDBJ whole genome shotgun (WGS) entry which is preliminary data.</text>
</comment>
<dbReference type="InterPro" id="IPR025538">
    <property type="entry name" value="DUF4424"/>
</dbReference>
<feature type="region of interest" description="Disordered" evidence="1">
    <location>
        <begin position="1"/>
        <end position="41"/>
    </location>
</feature>
<dbReference type="OrthoDB" id="7299818at2"/>
<protein>
    <submittedName>
        <fullName evidence="3">DUF4424 domain-containing protein</fullName>
    </submittedName>
</protein>
<organism evidence="3 4">
    <name type="scientific">Siculibacillus lacustris</name>
    <dbReference type="NCBI Taxonomy" id="1549641"/>
    <lineage>
        <taxon>Bacteria</taxon>
        <taxon>Pseudomonadati</taxon>
        <taxon>Pseudomonadota</taxon>
        <taxon>Alphaproteobacteria</taxon>
        <taxon>Hyphomicrobiales</taxon>
        <taxon>Ancalomicrobiaceae</taxon>
        <taxon>Siculibacillus</taxon>
    </lineage>
</organism>
<feature type="domain" description="DUF4424" evidence="2">
    <location>
        <begin position="78"/>
        <end position="377"/>
    </location>
</feature>
<evidence type="ECO:0000313" key="4">
    <source>
        <dbReference type="Proteomes" id="UP000292781"/>
    </source>
</evidence>
<name>A0A4Q9VM08_9HYPH</name>
<evidence type="ECO:0000256" key="1">
    <source>
        <dbReference type="SAM" id="MobiDB-lite"/>
    </source>
</evidence>
<evidence type="ECO:0000313" key="3">
    <source>
        <dbReference type="EMBL" id="TBW36598.1"/>
    </source>
</evidence>
<sequence length="384" mass="40151">MKSGYEFSPLPGAARGSRIDRRARPQTGASGRDRAGLEVGGRRRSAGAGRWIVTAARVRAVVLAAVVATAWASGPAAADGSTPELVAGGLVLPANAGVAVKSEDLHISEKAIDIAYEFLNAGDKDVTTLVAFPLPVLSPADSEIFEARDGGDPVDFLGFTVDVDGRRIKPQAEQRASVLGLDVTDRLVADGVALNPYVGARAREALAKLPAAKQGFYAERGLAVWLEGAPTGLAWTVSTTFHWMQTFPAGKAVRIVHHYRPIVGRDLLTEATLDRLAGGRAGVCLDKTGEAALRKALVAGRKAGGGSTALMQRRVGFALGAGAGWGGPIGNFRLTIDKPRADTLVATCFAGAPPKIGPTSLVWEAKDFTPKDDLSILFVDLGEK</sequence>
<dbReference type="Gene3D" id="2.60.40.3680">
    <property type="match status" value="2"/>
</dbReference>
<accession>A0A4Q9VM08</accession>
<evidence type="ECO:0000259" key="2">
    <source>
        <dbReference type="Pfam" id="PF14415"/>
    </source>
</evidence>
<keyword evidence="4" id="KW-1185">Reference proteome</keyword>
<dbReference type="Proteomes" id="UP000292781">
    <property type="component" value="Unassembled WGS sequence"/>
</dbReference>